<gene>
    <name evidence="3" type="ORF">KY290_001539</name>
</gene>
<dbReference type="Proteomes" id="UP000826656">
    <property type="component" value="Unassembled WGS sequence"/>
</dbReference>
<feature type="compositionally biased region" description="Basic and acidic residues" evidence="1">
    <location>
        <begin position="241"/>
        <end position="250"/>
    </location>
</feature>
<reference evidence="3 4" key="1">
    <citation type="journal article" date="2021" name="bioRxiv">
        <title>Chromosome-scale and haplotype-resolved genome assembly of a tetraploid potato cultivar.</title>
        <authorList>
            <person name="Sun H."/>
            <person name="Jiao W.-B."/>
            <person name="Krause K."/>
            <person name="Campoy J.A."/>
            <person name="Goel M."/>
            <person name="Folz-Donahue K."/>
            <person name="Kukat C."/>
            <person name="Huettel B."/>
            <person name="Schneeberger K."/>
        </authorList>
    </citation>
    <scope>NUCLEOTIDE SEQUENCE [LARGE SCALE GENOMIC DNA]</scope>
    <source>
        <strain evidence="3">SolTubOtavaFocal</strain>
        <tissue evidence="3">Leaves</tissue>
    </source>
</reference>
<name>A0ABQ7WMG3_SOLTU</name>
<comment type="caution">
    <text evidence="3">The sequence shown here is derived from an EMBL/GenBank/DDBJ whole genome shotgun (WGS) entry which is preliminary data.</text>
</comment>
<keyword evidence="4" id="KW-1185">Reference proteome</keyword>
<sequence>MKIGKKGYKRKPYHGGGVYAFLDVDIDRLSYFELRDCLKELGYELGQCVLYVKLPRSTVMLEIKSDYDTNLIAECLSHGDILDCFVCHFVADPVLVSPSLEYGESEVGEGTSQNSRPNASFDAELKLTHEAQENASNPASNPAPAPVPANSNTSSPVHFFTALNTTPPTHQTPTPVHPSTDPTLDPVHPSSDPIPDPVHPSNEQDSDRESLNEGFNRSDVDDELRSFREEMSKRKRRKRGERAPLPDHVKLGTKKRA</sequence>
<feature type="compositionally biased region" description="Basic and acidic residues" evidence="1">
    <location>
        <begin position="205"/>
        <end position="232"/>
    </location>
</feature>
<evidence type="ECO:0000313" key="3">
    <source>
        <dbReference type="EMBL" id="KAH0781941.1"/>
    </source>
</evidence>
<proteinExistence type="predicted"/>
<dbReference type="InterPro" id="IPR058594">
    <property type="entry name" value="PB1-like_dom_pln"/>
</dbReference>
<feature type="compositionally biased region" description="Low complexity" evidence="1">
    <location>
        <begin position="165"/>
        <end position="178"/>
    </location>
</feature>
<feature type="domain" description="PB1-like" evidence="2">
    <location>
        <begin position="8"/>
        <end position="74"/>
    </location>
</feature>
<feature type="region of interest" description="Disordered" evidence="1">
    <location>
        <begin position="131"/>
        <end position="257"/>
    </location>
</feature>
<evidence type="ECO:0000256" key="1">
    <source>
        <dbReference type="SAM" id="MobiDB-lite"/>
    </source>
</evidence>
<accession>A0ABQ7WMG3</accession>
<evidence type="ECO:0000259" key="2">
    <source>
        <dbReference type="Pfam" id="PF26130"/>
    </source>
</evidence>
<dbReference type="EMBL" id="JAIVGD010000001">
    <property type="protein sequence ID" value="KAH0781941.1"/>
    <property type="molecule type" value="Genomic_DNA"/>
</dbReference>
<evidence type="ECO:0000313" key="4">
    <source>
        <dbReference type="Proteomes" id="UP000826656"/>
    </source>
</evidence>
<organism evidence="3 4">
    <name type="scientific">Solanum tuberosum</name>
    <name type="common">Potato</name>
    <dbReference type="NCBI Taxonomy" id="4113"/>
    <lineage>
        <taxon>Eukaryota</taxon>
        <taxon>Viridiplantae</taxon>
        <taxon>Streptophyta</taxon>
        <taxon>Embryophyta</taxon>
        <taxon>Tracheophyta</taxon>
        <taxon>Spermatophyta</taxon>
        <taxon>Magnoliopsida</taxon>
        <taxon>eudicotyledons</taxon>
        <taxon>Gunneridae</taxon>
        <taxon>Pentapetalae</taxon>
        <taxon>asterids</taxon>
        <taxon>lamiids</taxon>
        <taxon>Solanales</taxon>
        <taxon>Solanaceae</taxon>
        <taxon>Solanoideae</taxon>
        <taxon>Solaneae</taxon>
        <taxon>Solanum</taxon>
    </lineage>
</organism>
<dbReference type="Pfam" id="PF26130">
    <property type="entry name" value="PB1-like"/>
    <property type="match status" value="1"/>
</dbReference>
<protein>
    <recommendedName>
        <fullName evidence="2">PB1-like domain-containing protein</fullName>
    </recommendedName>
</protein>